<dbReference type="RefSeq" id="WP_149069838.1">
    <property type="nucleotide sequence ID" value="NZ_VTHL01000003.1"/>
</dbReference>
<dbReference type="CDD" id="cd00207">
    <property type="entry name" value="fer2"/>
    <property type="match status" value="1"/>
</dbReference>
<keyword evidence="3" id="KW-0001">2Fe-2S</keyword>
<dbReference type="InterPro" id="IPR001709">
    <property type="entry name" value="Flavoprot_Pyr_Nucl_cyt_Rdtase"/>
</dbReference>
<dbReference type="SUPFAM" id="SSF52343">
    <property type="entry name" value="Ferredoxin reductase-like, C-terminal NADP-linked domain"/>
    <property type="match status" value="1"/>
</dbReference>
<keyword evidence="5" id="KW-0274">FAD</keyword>
<dbReference type="Proteomes" id="UP000322791">
    <property type="component" value="Unassembled WGS sequence"/>
</dbReference>
<evidence type="ECO:0000256" key="1">
    <source>
        <dbReference type="ARBA" id="ARBA00001974"/>
    </source>
</evidence>
<evidence type="ECO:0000313" key="13">
    <source>
        <dbReference type="Proteomes" id="UP000322791"/>
    </source>
</evidence>
<dbReference type="Pfam" id="PF00970">
    <property type="entry name" value="FAD_binding_6"/>
    <property type="match status" value="1"/>
</dbReference>
<dbReference type="InterPro" id="IPR008333">
    <property type="entry name" value="Cbr1-like_FAD-bd_dom"/>
</dbReference>
<sequence length="349" mass="38394">MPTEDALYTTLTVNNIREEVLGVKSLVLAPEAGELAPYQAGQFLTLIFRRHGREVRRSYSISSAPALGEPLTITVKRIENGLISRWLVDEARPGDQLLTSGAAGFFTLPPPPAALQELVLVAAGSGITPLYGLLKTALHTQPGARVLLVYSNRAPTTTLFREELLALQRQFSQRLQLELLYSVDANLGRARLHKPLLEELVRRFAPSSWQTTLAYVCGPLDFMRMATYALHALGLPLNHIRRELFTPVAAPVAHVPPGTDQHPVALSWRGQEYVLQVKYPTTILRAARQQGLRLPYSCEAGQCGNCVARCTQGTVWMSINEVLTDQELARGLVLTCTGYPVAGPVRLEL</sequence>
<dbReference type="GO" id="GO:0016491">
    <property type="term" value="F:oxidoreductase activity"/>
    <property type="evidence" value="ECO:0007669"/>
    <property type="project" value="UniProtKB-KW"/>
</dbReference>
<dbReference type="PRINTS" id="PR00410">
    <property type="entry name" value="PHEHYDRXLASE"/>
</dbReference>
<dbReference type="InterPro" id="IPR012675">
    <property type="entry name" value="Beta-grasp_dom_sf"/>
</dbReference>
<dbReference type="InterPro" id="IPR006058">
    <property type="entry name" value="2Fe2S_fd_BS"/>
</dbReference>
<keyword evidence="2" id="KW-0285">Flavoprotein</keyword>
<dbReference type="Gene3D" id="3.10.20.30">
    <property type="match status" value="1"/>
</dbReference>
<dbReference type="SUPFAM" id="SSF63380">
    <property type="entry name" value="Riboflavin synthase domain-like"/>
    <property type="match status" value="1"/>
</dbReference>
<gene>
    <name evidence="12" type="ORF">FY528_04690</name>
</gene>
<evidence type="ECO:0000256" key="7">
    <source>
        <dbReference type="ARBA" id="ARBA00023004"/>
    </source>
</evidence>
<keyword evidence="8" id="KW-0411">Iron-sulfur</keyword>
<proteinExistence type="inferred from homology"/>
<dbReference type="InterPro" id="IPR039261">
    <property type="entry name" value="FNR_nucleotide-bd"/>
</dbReference>
<dbReference type="GO" id="GO:0051537">
    <property type="term" value="F:2 iron, 2 sulfur cluster binding"/>
    <property type="evidence" value="ECO:0007669"/>
    <property type="project" value="UniProtKB-KW"/>
</dbReference>
<evidence type="ECO:0000256" key="6">
    <source>
        <dbReference type="ARBA" id="ARBA00023002"/>
    </source>
</evidence>
<dbReference type="PROSITE" id="PS51085">
    <property type="entry name" value="2FE2S_FER_2"/>
    <property type="match status" value="1"/>
</dbReference>
<dbReference type="PRINTS" id="PR00371">
    <property type="entry name" value="FPNCR"/>
</dbReference>
<dbReference type="PROSITE" id="PS51384">
    <property type="entry name" value="FAD_FR"/>
    <property type="match status" value="1"/>
</dbReference>
<evidence type="ECO:0000259" key="10">
    <source>
        <dbReference type="PROSITE" id="PS51085"/>
    </source>
</evidence>
<dbReference type="CDD" id="cd06214">
    <property type="entry name" value="PA_degradation_oxidoreductase_like"/>
    <property type="match status" value="1"/>
</dbReference>
<dbReference type="PANTHER" id="PTHR47354">
    <property type="entry name" value="NADH OXIDOREDUCTASE HCR"/>
    <property type="match status" value="1"/>
</dbReference>
<comment type="similarity">
    <text evidence="9">In the N-terminal section; belongs to the FAD-binding oxidoreductase type 6 family.</text>
</comment>
<comment type="cofactor">
    <cofactor evidence="1">
        <name>FAD</name>
        <dbReference type="ChEBI" id="CHEBI:57692"/>
    </cofactor>
</comment>
<evidence type="ECO:0000256" key="3">
    <source>
        <dbReference type="ARBA" id="ARBA00022714"/>
    </source>
</evidence>
<evidence type="ECO:0000256" key="2">
    <source>
        <dbReference type="ARBA" id="ARBA00022630"/>
    </source>
</evidence>
<dbReference type="EMBL" id="VTHL01000003">
    <property type="protein sequence ID" value="TYZ12599.1"/>
    <property type="molecule type" value="Genomic_DNA"/>
</dbReference>
<evidence type="ECO:0000313" key="12">
    <source>
        <dbReference type="EMBL" id="TYZ12599.1"/>
    </source>
</evidence>
<protein>
    <submittedName>
        <fullName evidence="12">Ferredoxin--NADP reductase</fullName>
    </submittedName>
</protein>
<feature type="domain" description="FAD-binding FR-type" evidence="11">
    <location>
        <begin position="6"/>
        <end position="109"/>
    </location>
</feature>
<keyword evidence="6" id="KW-0560">Oxidoreductase</keyword>
<dbReference type="InterPro" id="IPR036010">
    <property type="entry name" value="2Fe-2S_ferredoxin-like_sf"/>
</dbReference>
<evidence type="ECO:0000256" key="4">
    <source>
        <dbReference type="ARBA" id="ARBA00022723"/>
    </source>
</evidence>
<organism evidence="12 13">
    <name type="scientific">Hymenobacter lutimineralis</name>
    <dbReference type="NCBI Taxonomy" id="2606448"/>
    <lineage>
        <taxon>Bacteria</taxon>
        <taxon>Pseudomonadati</taxon>
        <taxon>Bacteroidota</taxon>
        <taxon>Cytophagia</taxon>
        <taxon>Cytophagales</taxon>
        <taxon>Hymenobacteraceae</taxon>
        <taxon>Hymenobacter</taxon>
    </lineage>
</organism>
<dbReference type="SUPFAM" id="SSF54292">
    <property type="entry name" value="2Fe-2S ferredoxin-like"/>
    <property type="match status" value="1"/>
</dbReference>
<dbReference type="InterPro" id="IPR017938">
    <property type="entry name" value="Riboflavin_synthase-like_b-brl"/>
</dbReference>
<evidence type="ECO:0000259" key="11">
    <source>
        <dbReference type="PROSITE" id="PS51384"/>
    </source>
</evidence>
<dbReference type="InterPro" id="IPR050415">
    <property type="entry name" value="MRET"/>
</dbReference>
<accession>A0A5D6VCI4</accession>
<dbReference type="InterPro" id="IPR001433">
    <property type="entry name" value="OxRdtase_FAD/NAD-bd"/>
</dbReference>
<dbReference type="GO" id="GO:0046872">
    <property type="term" value="F:metal ion binding"/>
    <property type="evidence" value="ECO:0007669"/>
    <property type="project" value="UniProtKB-KW"/>
</dbReference>
<dbReference type="InterPro" id="IPR017927">
    <property type="entry name" value="FAD-bd_FR_type"/>
</dbReference>
<keyword evidence="13" id="KW-1185">Reference proteome</keyword>
<dbReference type="Gene3D" id="2.40.30.10">
    <property type="entry name" value="Translation factors"/>
    <property type="match status" value="1"/>
</dbReference>
<comment type="caution">
    <text evidence="12">The sequence shown here is derived from an EMBL/GenBank/DDBJ whole genome shotgun (WGS) entry which is preliminary data.</text>
</comment>
<evidence type="ECO:0000256" key="9">
    <source>
        <dbReference type="ARBA" id="ARBA00061434"/>
    </source>
</evidence>
<dbReference type="AlphaFoldDB" id="A0A5D6VCI4"/>
<name>A0A5D6VCI4_9BACT</name>
<feature type="domain" description="2Fe-2S ferredoxin-type" evidence="10">
    <location>
        <begin position="262"/>
        <end position="349"/>
    </location>
</feature>
<keyword evidence="7" id="KW-0408">Iron</keyword>
<dbReference type="PROSITE" id="PS00197">
    <property type="entry name" value="2FE2S_FER_1"/>
    <property type="match status" value="1"/>
</dbReference>
<dbReference type="InterPro" id="IPR001041">
    <property type="entry name" value="2Fe-2S_ferredoxin-type"/>
</dbReference>
<dbReference type="Pfam" id="PF00175">
    <property type="entry name" value="NAD_binding_1"/>
    <property type="match status" value="1"/>
</dbReference>
<dbReference type="Pfam" id="PF00111">
    <property type="entry name" value="Fer2"/>
    <property type="match status" value="1"/>
</dbReference>
<reference evidence="12 13" key="1">
    <citation type="submission" date="2019-08" db="EMBL/GenBank/DDBJ databases">
        <authorList>
            <person name="Seo M.-J."/>
        </authorList>
    </citation>
    <scope>NUCLEOTIDE SEQUENCE [LARGE SCALE GENOMIC DNA]</scope>
    <source>
        <strain evidence="12 13">KIGAM108</strain>
    </source>
</reference>
<dbReference type="PANTHER" id="PTHR47354:SF6">
    <property type="entry name" value="NADH OXIDOREDUCTASE HCR"/>
    <property type="match status" value="1"/>
</dbReference>
<evidence type="ECO:0000256" key="8">
    <source>
        <dbReference type="ARBA" id="ARBA00023014"/>
    </source>
</evidence>
<keyword evidence="4" id="KW-0479">Metal-binding</keyword>
<dbReference type="Gene3D" id="3.40.50.80">
    <property type="entry name" value="Nucleotide-binding domain of ferredoxin-NADP reductase (FNR) module"/>
    <property type="match status" value="1"/>
</dbReference>
<evidence type="ECO:0000256" key="5">
    <source>
        <dbReference type="ARBA" id="ARBA00022827"/>
    </source>
</evidence>